<dbReference type="InterPro" id="IPR003593">
    <property type="entry name" value="AAA+_ATPase"/>
</dbReference>
<dbReference type="Proteomes" id="UP001432180">
    <property type="component" value="Chromosome"/>
</dbReference>
<dbReference type="CDD" id="cd03225">
    <property type="entry name" value="ABC_cobalt_CbiO_domain1"/>
    <property type="match status" value="1"/>
</dbReference>
<feature type="domain" description="ABC transporter" evidence="4">
    <location>
        <begin position="4"/>
        <end position="223"/>
    </location>
</feature>
<protein>
    <submittedName>
        <fullName evidence="5">ABC transporter ATP-binding protein YbbL</fullName>
    </submittedName>
</protein>
<evidence type="ECO:0000259" key="4">
    <source>
        <dbReference type="PROSITE" id="PS50893"/>
    </source>
</evidence>
<dbReference type="EMBL" id="CP121472">
    <property type="protein sequence ID" value="WPL18497.1"/>
    <property type="molecule type" value="Genomic_DNA"/>
</dbReference>
<dbReference type="SMART" id="SM00382">
    <property type="entry name" value="AAA"/>
    <property type="match status" value="1"/>
</dbReference>
<proteinExistence type="predicted"/>
<evidence type="ECO:0000256" key="3">
    <source>
        <dbReference type="ARBA" id="ARBA00022840"/>
    </source>
</evidence>
<dbReference type="PROSITE" id="PS50893">
    <property type="entry name" value="ABC_TRANSPORTER_2"/>
    <property type="match status" value="1"/>
</dbReference>
<dbReference type="InterPro" id="IPR015856">
    <property type="entry name" value="ABC_transpr_CbiO/EcfA_su"/>
</dbReference>
<keyword evidence="6" id="KW-1185">Reference proteome</keyword>
<sequence>MPSLSLQSLQPRHGLASVDLDIPAGALVLLSGPSGSGKSLLLRAIADLDPHQGRVHLGRQALSAMAPADWRRRVGLLLADSGWWAERVGAHFPVPADLANQAELAHQTQQESALAPTVALLEAVGFSPEVLDWPVARLSTGERQRLALARLLANRPEALLLDEPTANLDPSNRERVESLVLDYRETQQAAVLWVSHDPEQRARLAARTGARRLLIDARRLVEES</sequence>
<evidence type="ECO:0000313" key="5">
    <source>
        <dbReference type="EMBL" id="WPL18497.1"/>
    </source>
</evidence>
<organism evidence="5 6">
    <name type="scientific">Thiorhodovibrio winogradskyi</name>
    <dbReference type="NCBI Taxonomy" id="77007"/>
    <lineage>
        <taxon>Bacteria</taxon>
        <taxon>Pseudomonadati</taxon>
        <taxon>Pseudomonadota</taxon>
        <taxon>Gammaproteobacteria</taxon>
        <taxon>Chromatiales</taxon>
        <taxon>Chromatiaceae</taxon>
        <taxon>Thiorhodovibrio</taxon>
    </lineage>
</organism>
<dbReference type="RefSeq" id="WP_328988113.1">
    <property type="nucleotide sequence ID" value="NZ_CP121472.1"/>
</dbReference>
<evidence type="ECO:0000313" key="6">
    <source>
        <dbReference type="Proteomes" id="UP001432180"/>
    </source>
</evidence>
<name>A0ABZ0SC83_9GAMM</name>
<keyword evidence="2" id="KW-0547">Nucleotide-binding</keyword>
<dbReference type="GO" id="GO:0005524">
    <property type="term" value="F:ATP binding"/>
    <property type="evidence" value="ECO:0007669"/>
    <property type="project" value="UniProtKB-KW"/>
</dbReference>
<dbReference type="PANTHER" id="PTHR43119:SF1">
    <property type="entry name" value="ABC TRANSPORTER DOMAIN-CONTAINING PROTEIN"/>
    <property type="match status" value="1"/>
</dbReference>
<dbReference type="SUPFAM" id="SSF52540">
    <property type="entry name" value="P-loop containing nucleoside triphosphate hydrolases"/>
    <property type="match status" value="1"/>
</dbReference>
<dbReference type="InterPro" id="IPR027417">
    <property type="entry name" value="P-loop_NTPase"/>
</dbReference>
<gene>
    <name evidence="5" type="primary">ybbL</name>
    <name evidence="5" type="ORF">Thiowin_03570</name>
</gene>
<keyword evidence="3 5" id="KW-0067">ATP-binding</keyword>
<dbReference type="PANTHER" id="PTHR43119">
    <property type="entry name" value="ABC TRANSPORT PROTEIN ATP-BINDING COMPONENT-RELATED"/>
    <property type="match status" value="1"/>
</dbReference>
<evidence type="ECO:0000256" key="2">
    <source>
        <dbReference type="ARBA" id="ARBA00022741"/>
    </source>
</evidence>
<dbReference type="Pfam" id="PF00005">
    <property type="entry name" value="ABC_tran"/>
    <property type="match status" value="1"/>
</dbReference>
<dbReference type="InterPro" id="IPR003439">
    <property type="entry name" value="ABC_transporter-like_ATP-bd"/>
</dbReference>
<reference evidence="5 6" key="1">
    <citation type="journal article" date="2023" name="Microorganisms">
        <title>Thiorhodovibrio frisius and Trv. litoralis spp. nov., Two Novel Members from a Clade of Fastidious Purple Sulfur Bacteria That Exhibit Unique Red-Shifted Light-Harvesting Capabilities.</title>
        <authorList>
            <person name="Methner A."/>
            <person name="Kuzyk S.B."/>
            <person name="Petersen J."/>
            <person name="Bauer S."/>
            <person name="Brinkmann H."/>
            <person name="Sichau K."/>
            <person name="Wanner G."/>
            <person name="Wolf J."/>
            <person name="Neumann-Schaal M."/>
            <person name="Henke P."/>
            <person name="Tank M."/>
            <person name="Sproer C."/>
            <person name="Bunk B."/>
            <person name="Overmann J."/>
        </authorList>
    </citation>
    <scope>NUCLEOTIDE SEQUENCE [LARGE SCALE GENOMIC DNA]</scope>
    <source>
        <strain evidence="5 6">DSM 6702</strain>
    </source>
</reference>
<dbReference type="Gene3D" id="3.40.50.300">
    <property type="entry name" value="P-loop containing nucleotide triphosphate hydrolases"/>
    <property type="match status" value="1"/>
</dbReference>
<evidence type="ECO:0000256" key="1">
    <source>
        <dbReference type="ARBA" id="ARBA00022448"/>
    </source>
</evidence>
<keyword evidence="1" id="KW-0813">Transport</keyword>
<accession>A0ABZ0SC83</accession>